<reference evidence="1" key="1">
    <citation type="journal article" date="2017" name="J. Phycol.">
        <title>Analysis of chloroplast genomes and a supermatrix inform reclassification of the Rhodomelaceae (Rhodophyta).</title>
        <authorList>
            <person name="Diaz-Tapia P."/>
            <person name="Maggs C.A."/>
            <person name="West J.A."/>
            <person name="Verbruggen H."/>
        </authorList>
    </citation>
    <scope>NUCLEOTIDE SEQUENCE</scope>
    <source>
        <strain evidence="1">PD1561</strain>
    </source>
</reference>
<proteinExistence type="predicted"/>
<keyword evidence="1" id="KW-0150">Chloroplast</keyword>
<protein>
    <recommendedName>
        <fullName evidence="2">Reverse transcriptase N-terminal domain-containing protein</fullName>
    </recommendedName>
</protein>
<sequence length="337" mass="41525">MIQNQIYLASRKYNIAQLYKLQQYLLNSNEAKVMCLNLVIQEIYHYYYSNNNENYILKNDNKLLILKYIFNVNYMSNKVYTIVIEYIKKNLIYLCINPEWKAKFIYNSNFQINTSNYRLYPMKCFSYINKNYLINLATYKLKSFSYIKELIKKLLNYNHHTNFSVSYNLKCNIKKNKIINYTNLNNLYKLFINVLKIDACWYLFALNKNKSIELKYHFFMNRYKSIEYKKKPYLYIMKSLLYNKKYFSFKLKSSLKTYDLLFRISHNVYLYYKSRFLFTSIKTIYIINKFLNITIFQWLKKKNKSNFYILNIINTSINNYILNYNIYYLNIYNYFYL</sequence>
<dbReference type="GeneID" id="33361399"/>
<organism evidence="1">
    <name type="scientific">Cliftonaea pectinata</name>
    <dbReference type="NCBI Taxonomy" id="2007206"/>
    <lineage>
        <taxon>Eukaryota</taxon>
        <taxon>Rhodophyta</taxon>
        <taxon>Florideophyceae</taxon>
        <taxon>Rhodymeniophycidae</taxon>
        <taxon>Ceramiales</taxon>
        <taxon>Rhodomelaceae</taxon>
        <taxon>Polyzonieae</taxon>
        <taxon>Cliftonaea</taxon>
    </lineage>
</organism>
<evidence type="ECO:0008006" key="2">
    <source>
        <dbReference type="Google" id="ProtNLM"/>
    </source>
</evidence>
<accession>A0A1Z1MPK6</accession>
<gene>
    <name evidence="1" type="primary">ConsOrf5</name>
</gene>
<keyword evidence="1" id="KW-0934">Plastid</keyword>
<dbReference type="AlphaFoldDB" id="A0A1Z1MPK6"/>
<geneLocation type="chloroplast" evidence="1"/>
<dbReference type="EMBL" id="MF101450">
    <property type="protein sequence ID" value="ARW68020.1"/>
    <property type="molecule type" value="Genomic_DNA"/>
</dbReference>
<evidence type="ECO:0000313" key="1">
    <source>
        <dbReference type="EMBL" id="ARW68020.1"/>
    </source>
</evidence>
<dbReference type="RefSeq" id="YP_009398884.1">
    <property type="nucleotide sequence ID" value="NC_035294.1"/>
</dbReference>
<name>A0A1Z1MPK6_9FLOR</name>